<dbReference type="Proteomes" id="UP000216189">
    <property type="component" value="Unassembled WGS sequence"/>
</dbReference>
<name>A0ABX4EHR9_SEGBR</name>
<dbReference type="RefSeq" id="WP_094448436.1">
    <property type="nucleotide sequence ID" value="NZ_CP091797.1"/>
</dbReference>
<organism evidence="1 2">
    <name type="scientific">Segatella bryantii</name>
    <name type="common">Prevotella bryantii</name>
    <dbReference type="NCBI Taxonomy" id="77095"/>
    <lineage>
        <taxon>Bacteria</taxon>
        <taxon>Pseudomonadati</taxon>
        <taxon>Bacteroidota</taxon>
        <taxon>Bacteroidia</taxon>
        <taxon>Bacteroidales</taxon>
        <taxon>Prevotellaceae</taxon>
        <taxon>Segatella</taxon>
    </lineage>
</organism>
<reference evidence="1 2" key="1">
    <citation type="submission" date="2017-08" db="EMBL/GenBank/DDBJ databases">
        <title>Comparative genomics of non-oral Prevotella species.</title>
        <authorList>
            <person name="Accetto T."/>
            <person name="Nograsek B."/>
            <person name="Avgustin G."/>
        </authorList>
    </citation>
    <scope>NUCLEOTIDE SEQUENCE [LARGE SCALE GENOMIC DNA]</scope>
    <source>
        <strain evidence="1 2">TC1-1</strain>
    </source>
</reference>
<proteinExistence type="predicted"/>
<sequence>MKFNVLYEGAFHFNGSKGSKKFIILSLLLSSCGLPYCHKVQLTEDDLSWINHYHENDTILYKSNHNNRDTLIVKRVGINNPRNTFILDTEGQNWIEGDNEYYGFAYVDMMLKHSPDTFHIGFEIERNDRNGKLINGCIFCEWSWLYKKTDLVCVKIGRKYYKNCIRRDITQMERNYGEQSSIGLKEVIWNKKLGLLQYSLENGEKFMIQK</sequence>
<dbReference type="EMBL" id="NPJF01000030">
    <property type="protein sequence ID" value="OYP55227.1"/>
    <property type="molecule type" value="Genomic_DNA"/>
</dbReference>
<comment type="caution">
    <text evidence="1">The sequence shown here is derived from an EMBL/GenBank/DDBJ whole genome shotgun (WGS) entry which is preliminary data.</text>
</comment>
<dbReference type="GeneID" id="72478788"/>
<gene>
    <name evidence="1" type="ORF">CIK91_06825</name>
</gene>
<evidence type="ECO:0000313" key="1">
    <source>
        <dbReference type="EMBL" id="OYP55227.1"/>
    </source>
</evidence>
<evidence type="ECO:0000313" key="2">
    <source>
        <dbReference type="Proteomes" id="UP000216189"/>
    </source>
</evidence>
<keyword evidence="2" id="KW-1185">Reference proteome</keyword>
<protein>
    <submittedName>
        <fullName evidence="1">Uncharacterized protein</fullName>
    </submittedName>
</protein>
<dbReference type="PROSITE" id="PS51257">
    <property type="entry name" value="PROKAR_LIPOPROTEIN"/>
    <property type="match status" value="1"/>
</dbReference>
<accession>A0ABX4EHR9</accession>